<dbReference type="SUPFAM" id="SSF46689">
    <property type="entry name" value="Homeodomain-like"/>
    <property type="match status" value="1"/>
</dbReference>
<dbReference type="Pfam" id="PF16925">
    <property type="entry name" value="TetR_C_13"/>
    <property type="match status" value="1"/>
</dbReference>
<evidence type="ECO:0000256" key="1">
    <source>
        <dbReference type="ARBA" id="ARBA00023015"/>
    </source>
</evidence>
<gene>
    <name evidence="6" type="ORF">CLV47_11486</name>
</gene>
<name>A0A2T0ZWQ5_9ACTN</name>
<dbReference type="PANTHER" id="PTHR47506:SF1">
    <property type="entry name" value="HTH-TYPE TRANSCRIPTIONAL REGULATOR YJDC"/>
    <property type="match status" value="1"/>
</dbReference>
<dbReference type="Gene3D" id="1.10.10.60">
    <property type="entry name" value="Homeodomain-like"/>
    <property type="match status" value="1"/>
</dbReference>
<feature type="DNA-binding region" description="H-T-H motif" evidence="4">
    <location>
        <begin position="29"/>
        <end position="48"/>
    </location>
</feature>
<dbReference type="AlphaFoldDB" id="A0A2T0ZWQ5"/>
<comment type="caution">
    <text evidence="6">The sequence shown here is derived from an EMBL/GenBank/DDBJ whole genome shotgun (WGS) entry which is preliminary data.</text>
</comment>
<keyword evidence="7" id="KW-1185">Reference proteome</keyword>
<dbReference type="PANTHER" id="PTHR47506">
    <property type="entry name" value="TRANSCRIPTIONAL REGULATORY PROTEIN"/>
    <property type="match status" value="1"/>
</dbReference>
<evidence type="ECO:0000256" key="4">
    <source>
        <dbReference type="PROSITE-ProRule" id="PRU00335"/>
    </source>
</evidence>
<evidence type="ECO:0000313" key="7">
    <source>
        <dbReference type="Proteomes" id="UP000237752"/>
    </source>
</evidence>
<sequence>MARTKEFDPDVALASAMELFWAHGYEATSMEQLCSHLGISRASLYDTFGSKRDLYLKALDCYSSSNDGSPLTILAAEGSPLAAVRALITRYATPQPEVPGGCFMIKAANACQPDDDDVTSRVTKNWNDIESALAHTLGRAKACGEIQTTDTHALAQVLMVLLQGMEVFSNNDDLDPRLAAAAAHARALLV</sequence>
<reference evidence="6 7" key="1">
    <citation type="submission" date="2018-03" db="EMBL/GenBank/DDBJ databases">
        <title>Genomic Encyclopedia of Archaeal and Bacterial Type Strains, Phase II (KMG-II): from individual species to whole genera.</title>
        <authorList>
            <person name="Goeker M."/>
        </authorList>
    </citation>
    <scope>NUCLEOTIDE SEQUENCE [LARGE SCALE GENOMIC DNA]</scope>
    <source>
        <strain evidence="6 7">DSM 100065</strain>
    </source>
</reference>
<evidence type="ECO:0000313" key="6">
    <source>
        <dbReference type="EMBL" id="PRZ40789.1"/>
    </source>
</evidence>
<dbReference type="InterPro" id="IPR009057">
    <property type="entry name" value="Homeodomain-like_sf"/>
</dbReference>
<evidence type="ECO:0000259" key="5">
    <source>
        <dbReference type="PROSITE" id="PS50977"/>
    </source>
</evidence>
<dbReference type="GO" id="GO:0003677">
    <property type="term" value="F:DNA binding"/>
    <property type="evidence" value="ECO:0007669"/>
    <property type="project" value="UniProtKB-UniRule"/>
</dbReference>
<dbReference type="EMBL" id="PVUE01000014">
    <property type="protein sequence ID" value="PRZ40789.1"/>
    <property type="molecule type" value="Genomic_DNA"/>
</dbReference>
<accession>A0A2T0ZWQ5</accession>
<dbReference type="Proteomes" id="UP000237752">
    <property type="component" value="Unassembled WGS sequence"/>
</dbReference>
<dbReference type="PRINTS" id="PR00455">
    <property type="entry name" value="HTHTETR"/>
</dbReference>
<keyword evidence="1" id="KW-0805">Transcription regulation</keyword>
<dbReference type="InterPro" id="IPR001647">
    <property type="entry name" value="HTH_TetR"/>
</dbReference>
<feature type="domain" description="HTH tetR-type" evidence="5">
    <location>
        <begin position="6"/>
        <end position="66"/>
    </location>
</feature>
<dbReference type="Gene3D" id="1.10.357.10">
    <property type="entry name" value="Tetracycline Repressor, domain 2"/>
    <property type="match status" value="1"/>
</dbReference>
<dbReference type="RefSeq" id="WP_106349964.1">
    <property type="nucleotide sequence ID" value="NZ_PVUE01000014.1"/>
</dbReference>
<dbReference type="PROSITE" id="PS50977">
    <property type="entry name" value="HTH_TETR_2"/>
    <property type="match status" value="1"/>
</dbReference>
<proteinExistence type="predicted"/>
<organism evidence="6 7">
    <name type="scientific">Antricoccus suffuscus</name>
    <dbReference type="NCBI Taxonomy" id="1629062"/>
    <lineage>
        <taxon>Bacteria</taxon>
        <taxon>Bacillati</taxon>
        <taxon>Actinomycetota</taxon>
        <taxon>Actinomycetes</taxon>
        <taxon>Geodermatophilales</taxon>
        <taxon>Antricoccaceae</taxon>
        <taxon>Antricoccus</taxon>
    </lineage>
</organism>
<keyword evidence="2 4" id="KW-0238">DNA-binding</keyword>
<dbReference type="InterPro" id="IPR011075">
    <property type="entry name" value="TetR_C"/>
</dbReference>
<evidence type="ECO:0000256" key="2">
    <source>
        <dbReference type="ARBA" id="ARBA00023125"/>
    </source>
</evidence>
<dbReference type="InterPro" id="IPR036271">
    <property type="entry name" value="Tet_transcr_reg_TetR-rel_C_sf"/>
</dbReference>
<evidence type="ECO:0000256" key="3">
    <source>
        <dbReference type="ARBA" id="ARBA00023163"/>
    </source>
</evidence>
<protein>
    <submittedName>
        <fullName evidence="6">TetR family transcriptional regulator</fullName>
    </submittedName>
</protein>
<dbReference type="Pfam" id="PF00440">
    <property type="entry name" value="TetR_N"/>
    <property type="match status" value="1"/>
</dbReference>
<dbReference type="OrthoDB" id="9805134at2"/>
<keyword evidence="3" id="KW-0804">Transcription</keyword>
<dbReference type="SUPFAM" id="SSF48498">
    <property type="entry name" value="Tetracyclin repressor-like, C-terminal domain"/>
    <property type="match status" value="1"/>
</dbReference>